<name>D6PBD9_9ARCH</name>
<sequence>MVLTSLANDLFINPDETTGIKKSFKKLQESGIRITDTSKAMNTELLTAIQVQNLILILEKYF</sequence>
<dbReference type="EMBL" id="GU942961">
    <property type="protein sequence ID" value="ADD93040.1"/>
    <property type="molecule type" value="Genomic_DNA"/>
</dbReference>
<organism evidence="1">
    <name type="scientific">uncultured archaeon MedDCM-OCT-S04-C246</name>
    <dbReference type="NCBI Taxonomy" id="743087"/>
    <lineage>
        <taxon>Archaea</taxon>
        <taxon>environmental samples</taxon>
    </lineage>
</organism>
<protein>
    <submittedName>
        <fullName evidence="1">Uncharacterized protein</fullName>
    </submittedName>
</protein>
<reference evidence="1" key="1">
    <citation type="journal article" date="2010" name="ISME J.">
        <title>Metagenome of the Mediterranean deep chlorophyll maximum studied by direct and fosmid library 454 pyrosequencing.</title>
        <authorList>
            <person name="Ghai R."/>
            <person name="Martin-Cuadrado A.B."/>
            <person name="Molto A.G."/>
            <person name="Heredia I.G."/>
            <person name="Cabrera R."/>
            <person name="Martin J."/>
            <person name="Verdu M."/>
            <person name="Deschamps P."/>
            <person name="Moreira D."/>
            <person name="Lopez-Garcia P."/>
            <person name="Mira A."/>
            <person name="Rodriguez-Valera F."/>
        </authorList>
    </citation>
    <scope>NUCLEOTIDE SEQUENCE</scope>
</reference>
<evidence type="ECO:0000313" key="1">
    <source>
        <dbReference type="EMBL" id="ADD93040.1"/>
    </source>
</evidence>
<dbReference type="AlphaFoldDB" id="D6PBD9"/>
<accession>D6PBD9</accession>
<proteinExistence type="predicted"/>